<gene>
    <name evidence="2" type="ORF">SAMN05216274_10439</name>
</gene>
<proteinExistence type="predicted"/>
<feature type="region of interest" description="Disordered" evidence="1">
    <location>
        <begin position="47"/>
        <end position="67"/>
    </location>
</feature>
<sequence>MQTKFVTGYAQIPQTDRLKLSATGHHLRMPASRTSNATNSRPLHSIAKGADAVSHGNPLRDLLCPGD</sequence>
<keyword evidence="3" id="KW-1185">Reference proteome</keyword>
<protein>
    <submittedName>
        <fullName evidence="2">Uncharacterized protein</fullName>
    </submittedName>
</protein>
<dbReference type="EMBL" id="FOPW01000004">
    <property type="protein sequence ID" value="SFH37113.1"/>
    <property type="molecule type" value="Genomic_DNA"/>
</dbReference>
<evidence type="ECO:0000256" key="1">
    <source>
        <dbReference type="SAM" id="MobiDB-lite"/>
    </source>
</evidence>
<organism evidence="2 3">
    <name type="scientific">Cryobacterium levicorallinum</name>
    <dbReference type="NCBI Taxonomy" id="995038"/>
    <lineage>
        <taxon>Bacteria</taxon>
        <taxon>Bacillati</taxon>
        <taxon>Actinomycetota</taxon>
        <taxon>Actinomycetes</taxon>
        <taxon>Micrococcales</taxon>
        <taxon>Microbacteriaceae</taxon>
        <taxon>Cryobacterium</taxon>
    </lineage>
</organism>
<name>A0ABY1EBI4_9MICO</name>
<dbReference type="Proteomes" id="UP000199681">
    <property type="component" value="Unassembled WGS sequence"/>
</dbReference>
<comment type="caution">
    <text evidence="2">The sequence shown here is derived from an EMBL/GenBank/DDBJ whole genome shotgun (WGS) entry which is preliminary data.</text>
</comment>
<accession>A0ABY1EBI4</accession>
<evidence type="ECO:0000313" key="3">
    <source>
        <dbReference type="Proteomes" id="UP000199681"/>
    </source>
</evidence>
<reference evidence="2 3" key="1">
    <citation type="submission" date="2016-10" db="EMBL/GenBank/DDBJ databases">
        <authorList>
            <person name="Varghese N."/>
            <person name="Submissions S."/>
        </authorList>
    </citation>
    <scope>NUCLEOTIDE SEQUENCE [LARGE SCALE GENOMIC DNA]</scope>
    <source>
        <strain evidence="2 3">GMCC 1.11211</strain>
    </source>
</reference>
<evidence type="ECO:0000313" key="2">
    <source>
        <dbReference type="EMBL" id="SFH37113.1"/>
    </source>
</evidence>